<evidence type="ECO:0000313" key="2">
    <source>
        <dbReference type="Proteomes" id="UP000199092"/>
    </source>
</evidence>
<keyword evidence="2" id="KW-1185">Reference proteome</keyword>
<dbReference type="Proteomes" id="UP000199092">
    <property type="component" value="Chromosome I"/>
</dbReference>
<accession>A0A1H2A8Q3</accession>
<name>A0A1H2A8Q3_9ACTN</name>
<dbReference type="OrthoDB" id="495830at2"/>
<protein>
    <submittedName>
        <fullName evidence="1">Uncharacterized protein</fullName>
    </submittedName>
</protein>
<proteinExistence type="predicted"/>
<organism evidence="1 2">
    <name type="scientific">Friedmanniella luteola</name>
    <dbReference type="NCBI Taxonomy" id="546871"/>
    <lineage>
        <taxon>Bacteria</taxon>
        <taxon>Bacillati</taxon>
        <taxon>Actinomycetota</taxon>
        <taxon>Actinomycetes</taxon>
        <taxon>Propionibacteriales</taxon>
        <taxon>Nocardioidaceae</taxon>
        <taxon>Friedmanniella</taxon>
    </lineage>
</organism>
<dbReference type="RefSeq" id="WP_091415980.1">
    <property type="nucleotide sequence ID" value="NZ_LT629749.1"/>
</dbReference>
<evidence type="ECO:0000313" key="1">
    <source>
        <dbReference type="EMBL" id="SDT41856.1"/>
    </source>
</evidence>
<dbReference type="EMBL" id="LT629749">
    <property type="protein sequence ID" value="SDT41856.1"/>
    <property type="molecule type" value="Genomic_DNA"/>
</dbReference>
<dbReference type="STRING" id="546871.SAMN04488543_4272"/>
<reference evidence="1 2" key="1">
    <citation type="submission" date="2016-10" db="EMBL/GenBank/DDBJ databases">
        <authorList>
            <person name="de Groot N.N."/>
        </authorList>
    </citation>
    <scope>NUCLEOTIDE SEQUENCE [LARGE SCALE GENOMIC DNA]</scope>
    <source>
        <strain evidence="1 2">DSM 21741</strain>
    </source>
</reference>
<sequence length="152" mass="16111">MPPRHQVFVDMSAALTGFPPVQLRGTGMAAAYLAELDAILTPAFVDALLAAFPRPADGADALEPGAVDSLLDHPAWGPPARAITLMWYRGTWTQLPDAWRAEHGAAPRDTDHVVSSAAYQAGLQWVAAGAHPIGARQQGFGSWSFPVEDLAS</sequence>
<dbReference type="AlphaFoldDB" id="A0A1H2A8Q3"/>
<gene>
    <name evidence="1" type="ORF">SAMN04488543_4272</name>
</gene>